<dbReference type="InterPro" id="IPR026590">
    <property type="entry name" value="Ssirtuin_cat_dom"/>
</dbReference>
<comment type="caution">
    <text evidence="4">Lacks conserved residue(s) required for the propagation of feature annotation.</text>
</comment>
<name>A0A3F3H1C7_9LACO</name>
<proteinExistence type="predicted"/>
<dbReference type="InterPro" id="IPR050134">
    <property type="entry name" value="NAD-dep_sirtuin_deacylases"/>
</dbReference>
<dbReference type="EC" id="2.3.1.286" evidence="1"/>
<dbReference type="Gene3D" id="3.30.1600.10">
    <property type="entry name" value="SIR2/SIRT2 'Small Domain"/>
    <property type="match status" value="1"/>
</dbReference>
<dbReference type="AlphaFoldDB" id="A0A3F3H1C7"/>
<evidence type="ECO:0000259" key="5">
    <source>
        <dbReference type="PROSITE" id="PS50305"/>
    </source>
</evidence>
<evidence type="ECO:0000256" key="2">
    <source>
        <dbReference type="ARBA" id="ARBA00022679"/>
    </source>
</evidence>
<dbReference type="PANTHER" id="PTHR11085:SF4">
    <property type="entry name" value="NAD-DEPENDENT PROTEIN DEACYLASE"/>
    <property type="match status" value="1"/>
</dbReference>
<dbReference type="Gene3D" id="3.40.50.1220">
    <property type="entry name" value="TPP-binding domain"/>
    <property type="match status" value="1"/>
</dbReference>
<feature type="domain" description="Deacetylase sirtuin-type" evidence="5">
    <location>
        <begin position="1"/>
        <end position="240"/>
    </location>
</feature>
<dbReference type="SUPFAM" id="SSF52467">
    <property type="entry name" value="DHS-like NAD/FAD-binding domain"/>
    <property type="match status" value="1"/>
</dbReference>
<evidence type="ECO:0000313" key="6">
    <source>
        <dbReference type="EMBL" id="GAP04404.1"/>
    </source>
</evidence>
<dbReference type="STRING" id="709323.GCA_001047135_00954"/>
<evidence type="ECO:0000256" key="4">
    <source>
        <dbReference type="PROSITE-ProRule" id="PRU00236"/>
    </source>
</evidence>
<protein>
    <recommendedName>
        <fullName evidence="1">protein acetyllysine N-acetyltransferase</fullName>
        <ecNumber evidence="1">2.3.1.286</ecNumber>
    </recommendedName>
</protein>
<dbReference type="InterPro" id="IPR026591">
    <property type="entry name" value="Sirtuin_cat_small_dom_sf"/>
</dbReference>
<evidence type="ECO:0000256" key="1">
    <source>
        <dbReference type="ARBA" id="ARBA00012928"/>
    </source>
</evidence>
<dbReference type="InterPro" id="IPR029035">
    <property type="entry name" value="DHS-like_NAD/FAD-binding_dom"/>
</dbReference>
<reference evidence="6" key="1">
    <citation type="journal article" date="2015" name="BMC Genomics">
        <title>Comparative genomics of Fructobacillus spp. and Leuconostoc spp. reveals niche-specific evolution of Fructobacillus spp.</title>
        <authorList>
            <person name="Endo A."/>
            <person name="Tanizawa Y."/>
            <person name="Tanaka N."/>
            <person name="Maeno S."/>
            <person name="Kumar H."/>
            <person name="Shiwa Y."/>
            <person name="Okada S."/>
            <person name="Yoshikawa H."/>
            <person name="Dicks L."/>
            <person name="Nakagawa J."/>
            <person name="Arita M."/>
        </authorList>
    </citation>
    <scope>NUCLEOTIDE SEQUENCE [LARGE SCALE GENOMIC DNA]</scope>
    <source>
        <strain evidence="6">F214-1</strain>
    </source>
</reference>
<dbReference type="InterPro" id="IPR003000">
    <property type="entry name" value="Sirtuin"/>
</dbReference>
<dbReference type="GO" id="GO:0070403">
    <property type="term" value="F:NAD+ binding"/>
    <property type="evidence" value="ECO:0007669"/>
    <property type="project" value="InterPro"/>
</dbReference>
<evidence type="ECO:0000256" key="3">
    <source>
        <dbReference type="ARBA" id="ARBA00023027"/>
    </source>
</evidence>
<accession>A0A3F3H1C7</accession>
<organism evidence="6">
    <name type="scientific">Fructobacillus tropaeoli</name>
    <dbReference type="NCBI Taxonomy" id="709323"/>
    <lineage>
        <taxon>Bacteria</taxon>
        <taxon>Bacillati</taxon>
        <taxon>Bacillota</taxon>
        <taxon>Bacilli</taxon>
        <taxon>Lactobacillales</taxon>
        <taxon>Lactobacillaceae</taxon>
        <taxon>Fructobacillus</taxon>
    </lineage>
</organism>
<gene>
    <name evidence="6" type="primary">ndpA</name>
    <name evidence="6" type="ORF">FTRO_0041460</name>
</gene>
<keyword evidence="2" id="KW-0808">Transferase</keyword>
<dbReference type="PROSITE" id="PS50305">
    <property type="entry name" value="SIRTUIN"/>
    <property type="match status" value="1"/>
</dbReference>
<sequence length="240" mass="26559">MLVSPAIQENFYQAKSIVFMTGAGVSTLSGIPDYRSKNGVYQGLDLAPEYLLSDQAFAEIPEIQYKFMQENLYFPAAKPNIIHEKMAAFTQTGRGRIITQNIDDLDVAAGAKQDRLIRFHGSLYDLYVPKDGAKATLAEYQKSLYRSSDHAKIRPNITFYGEQPRHVEEAISRVQQADLVVVVGTSFRVYPFAGLLAYANPAARLMAVNLTAIPVPSQVEQIVGDAGQFFEELTVKSASK</sequence>
<dbReference type="Pfam" id="PF02146">
    <property type="entry name" value="SIR2"/>
    <property type="match status" value="1"/>
</dbReference>
<dbReference type="RefSeq" id="WP_059393821.1">
    <property type="nucleotide sequence ID" value="NZ_DF968081.1"/>
</dbReference>
<dbReference type="EMBL" id="DF968081">
    <property type="protein sequence ID" value="GAP04404.1"/>
    <property type="molecule type" value="Genomic_DNA"/>
</dbReference>
<dbReference type="PANTHER" id="PTHR11085">
    <property type="entry name" value="NAD-DEPENDENT PROTEIN DEACYLASE SIRTUIN-5, MITOCHONDRIAL-RELATED"/>
    <property type="match status" value="1"/>
</dbReference>
<keyword evidence="3" id="KW-0520">NAD</keyword>
<dbReference type="NCBIfam" id="NF001752">
    <property type="entry name" value="PRK00481.1-1"/>
    <property type="match status" value="1"/>
</dbReference>
<dbReference type="GO" id="GO:0017136">
    <property type="term" value="F:histone deacetylase activity, NAD-dependent"/>
    <property type="evidence" value="ECO:0007669"/>
    <property type="project" value="TreeGrafter"/>
</dbReference>
<dbReference type="Proteomes" id="UP000064514">
    <property type="component" value="Unassembled WGS sequence"/>
</dbReference>